<dbReference type="Proteomes" id="UP000766570">
    <property type="component" value="Unassembled WGS sequence"/>
</dbReference>
<reference evidence="1 2" key="1">
    <citation type="submission" date="2021-03" db="EMBL/GenBank/DDBJ databases">
        <title>Sequencing the genomes of 1000 actinobacteria strains.</title>
        <authorList>
            <person name="Klenk H.-P."/>
        </authorList>
    </citation>
    <scope>NUCLEOTIDE SEQUENCE [LARGE SCALE GENOMIC DNA]</scope>
    <source>
        <strain evidence="1 2">DSM 15454</strain>
    </source>
</reference>
<keyword evidence="2" id="KW-1185">Reference proteome</keyword>
<proteinExistence type="predicted"/>
<dbReference type="InterPro" id="IPR012675">
    <property type="entry name" value="Beta-grasp_dom_sf"/>
</dbReference>
<sequence length="95" mass="10350">MTMVTVEVPSVLANALEGQRSLQVPLPEDGTVGSILDALGERYPLFARRVRDERGQVRRYVNIFVGPDNIRRLQGLDSTVSPGQDVLIMQSVAGG</sequence>
<comment type="caution">
    <text evidence="1">The sequence shown here is derived from an EMBL/GenBank/DDBJ whole genome shotgun (WGS) entry which is preliminary data.</text>
</comment>
<dbReference type="InterPro" id="IPR052045">
    <property type="entry name" value="Sulfur_Carrier/Prot_Modifier"/>
</dbReference>
<name>A0ABS4WAT1_9MICC</name>
<dbReference type="PANTHER" id="PTHR38031:SF1">
    <property type="entry name" value="SULFUR CARRIER PROTEIN CYSO"/>
    <property type="match status" value="1"/>
</dbReference>
<organism evidence="1 2">
    <name type="scientific">Paeniglutamicibacter psychrophenolicus</name>
    <dbReference type="NCBI Taxonomy" id="257454"/>
    <lineage>
        <taxon>Bacteria</taxon>
        <taxon>Bacillati</taxon>
        <taxon>Actinomycetota</taxon>
        <taxon>Actinomycetes</taxon>
        <taxon>Micrococcales</taxon>
        <taxon>Micrococcaceae</taxon>
        <taxon>Paeniglutamicibacter</taxon>
    </lineage>
</organism>
<evidence type="ECO:0000313" key="2">
    <source>
        <dbReference type="Proteomes" id="UP000766570"/>
    </source>
</evidence>
<dbReference type="InterPro" id="IPR003749">
    <property type="entry name" value="ThiS/MoaD-like"/>
</dbReference>
<dbReference type="PANTHER" id="PTHR38031">
    <property type="entry name" value="SULFUR CARRIER PROTEIN SLR0821-RELATED"/>
    <property type="match status" value="1"/>
</dbReference>
<dbReference type="RefSeq" id="WP_209905992.1">
    <property type="nucleotide sequence ID" value="NZ_BAAAMI010000019.1"/>
</dbReference>
<gene>
    <name evidence="1" type="ORF">JOF46_000626</name>
</gene>
<accession>A0ABS4WAT1</accession>
<protein>
    <submittedName>
        <fullName evidence="1">Molybdopterin converting factor small subunit</fullName>
    </submittedName>
</protein>
<dbReference type="SUPFAM" id="SSF54285">
    <property type="entry name" value="MoaD/ThiS"/>
    <property type="match status" value="1"/>
</dbReference>
<dbReference type="Pfam" id="PF02597">
    <property type="entry name" value="ThiS"/>
    <property type="match status" value="1"/>
</dbReference>
<dbReference type="EMBL" id="JAGIOE010000001">
    <property type="protein sequence ID" value="MBP2372714.1"/>
    <property type="molecule type" value="Genomic_DNA"/>
</dbReference>
<dbReference type="InterPro" id="IPR016155">
    <property type="entry name" value="Mopterin_synth/thiamin_S_b"/>
</dbReference>
<evidence type="ECO:0000313" key="1">
    <source>
        <dbReference type="EMBL" id="MBP2372714.1"/>
    </source>
</evidence>
<dbReference type="Gene3D" id="3.10.20.30">
    <property type="match status" value="1"/>
</dbReference>